<feature type="transmembrane region" description="Helical" evidence="7">
    <location>
        <begin position="7"/>
        <end position="28"/>
    </location>
</feature>
<dbReference type="KEGG" id="slau:SLA_2244"/>
<feature type="transmembrane region" description="Helical" evidence="7">
    <location>
        <begin position="102"/>
        <end position="127"/>
    </location>
</feature>
<dbReference type="GO" id="GO:0046677">
    <property type="term" value="P:response to antibiotic"/>
    <property type="evidence" value="ECO:0007669"/>
    <property type="project" value="UniProtKB-KW"/>
</dbReference>
<dbReference type="InterPro" id="IPR036259">
    <property type="entry name" value="MFS_trans_sf"/>
</dbReference>
<organism evidence="8 9">
    <name type="scientific">Streptomyces laurentii</name>
    <dbReference type="NCBI Taxonomy" id="39478"/>
    <lineage>
        <taxon>Bacteria</taxon>
        <taxon>Bacillati</taxon>
        <taxon>Actinomycetota</taxon>
        <taxon>Actinomycetes</taxon>
        <taxon>Kitasatosporales</taxon>
        <taxon>Streptomycetaceae</taxon>
        <taxon>Streptomyces</taxon>
    </lineage>
</organism>
<accession>A0A160NYH2</accession>
<evidence type="ECO:0000313" key="8">
    <source>
        <dbReference type="EMBL" id="BAU83175.1"/>
    </source>
</evidence>
<feature type="transmembrane region" description="Helical" evidence="7">
    <location>
        <begin position="171"/>
        <end position="191"/>
    </location>
</feature>
<keyword evidence="4 7" id="KW-0472">Membrane</keyword>
<dbReference type="PANTHER" id="PTHR42718:SF39">
    <property type="entry name" value="ACTINORHODIN TRANSPORTER-RELATED"/>
    <property type="match status" value="1"/>
</dbReference>
<feature type="region of interest" description="Disordered" evidence="6">
    <location>
        <begin position="198"/>
        <end position="217"/>
    </location>
</feature>
<evidence type="ECO:0000256" key="6">
    <source>
        <dbReference type="SAM" id="MobiDB-lite"/>
    </source>
</evidence>
<feature type="transmembrane region" description="Helical" evidence="7">
    <location>
        <begin position="139"/>
        <end position="159"/>
    </location>
</feature>
<name>A0A160NYH2_STRLU</name>
<dbReference type="Gene3D" id="1.20.1250.20">
    <property type="entry name" value="MFS general substrate transporter like domains"/>
    <property type="match status" value="1"/>
</dbReference>
<protein>
    <submittedName>
        <fullName evidence="8">Transmembrane transport protein</fullName>
    </submittedName>
</protein>
<dbReference type="GO" id="GO:0016020">
    <property type="term" value="C:membrane"/>
    <property type="evidence" value="ECO:0007669"/>
    <property type="project" value="UniProtKB-SubCell"/>
</dbReference>
<feature type="transmembrane region" description="Helical" evidence="7">
    <location>
        <begin position="71"/>
        <end position="90"/>
    </location>
</feature>
<dbReference type="AlphaFoldDB" id="A0A160NYH2"/>
<keyword evidence="5" id="KW-0046">Antibiotic resistance</keyword>
<feature type="transmembrane region" description="Helical" evidence="7">
    <location>
        <begin position="40"/>
        <end position="59"/>
    </location>
</feature>
<dbReference type="EMBL" id="AP017424">
    <property type="protein sequence ID" value="BAU83175.1"/>
    <property type="molecule type" value="Genomic_DNA"/>
</dbReference>
<keyword evidence="3 7" id="KW-1133">Transmembrane helix</keyword>
<evidence type="ECO:0000256" key="7">
    <source>
        <dbReference type="SAM" id="Phobius"/>
    </source>
</evidence>
<gene>
    <name evidence="8" type="ORF">SLA_2244</name>
</gene>
<comment type="subcellular location">
    <subcellularLocation>
        <location evidence="1">Membrane</location>
        <topology evidence="1">Multi-pass membrane protein</topology>
    </subcellularLocation>
</comment>
<keyword evidence="2 7" id="KW-0812">Transmembrane</keyword>
<evidence type="ECO:0000256" key="2">
    <source>
        <dbReference type="ARBA" id="ARBA00022692"/>
    </source>
</evidence>
<evidence type="ECO:0000256" key="3">
    <source>
        <dbReference type="ARBA" id="ARBA00022989"/>
    </source>
</evidence>
<proteinExistence type="predicted"/>
<evidence type="ECO:0000256" key="5">
    <source>
        <dbReference type="ARBA" id="ARBA00023251"/>
    </source>
</evidence>
<dbReference type="PANTHER" id="PTHR42718">
    <property type="entry name" value="MAJOR FACILITATOR SUPERFAMILY MULTIDRUG TRANSPORTER MFSC"/>
    <property type="match status" value="1"/>
</dbReference>
<dbReference type="Proteomes" id="UP000217676">
    <property type="component" value="Chromosome"/>
</dbReference>
<reference evidence="8 9" key="1">
    <citation type="journal article" date="2016" name="Genome Announc.">
        <title>Complete Genome Sequence of Thiostrepton-Producing Streptomyces laurentii ATCC 31255.</title>
        <authorList>
            <person name="Doi K."/>
            <person name="Fujino Y."/>
            <person name="Nagayoshi Y."/>
            <person name="Ohshima T."/>
            <person name="Ogata S."/>
        </authorList>
    </citation>
    <scope>NUCLEOTIDE SEQUENCE [LARGE SCALE GENOMIC DNA]</scope>
    <source>
        <strain evidence="8 9">ATCC 31255</strain>
    </source>
</reference>
<keyword evidence="9" id="KW-1185">Reference proteome</keyword>
<dbReference type="SUPFAM" id="SSF103473">
    <property type="entry name" value="MFS general substrate transporter"/>
    <property type="match status" value="1"/>
</dbReference>
<evidence type="ECO:0000256" key="4">
    <source>
        <dbReference type="ARBA" id="ARBA00023136"/>
    </source>
</evidence>
<evidence type="ECO:0000313" key="9">
    <source>
        <dbReference type="Proteomes" id="UP000217676"/>
    </source>
</evidence>
<evidence type="ECO:0000256" key="1">
    <source>
        <dbReference type="ARBA" id="ARBA00004141"/>
    </source>
</evidence>
<sequence>MLRAPGVGQAVVRIAAAMTVNAGFLFTLTLHPQGGLGQSALRTGLTFGPTAVVFGLVGLTWRRWPARLHPFLVPGGFLLAAVSALAAGAVPKGGGTGGWLLYPAFCGMGAGLALAFNPALTSALATVRPADAADASGPLATVTQLGQLIGVATVGPLFLGRITGPGADVSARVLWVCAFALALTALVGACAGRPSDGADPLAGPWQNRTAGGECGSGREGARMAVAGAEGVETDSDTEADTCSVVAFGPGPGSASRGPYAGRAALTGAA</sequence>